<dbReference type="PRINTS" id="PR00035">
    <property type="entry name" value="HTHGNTR"/>
</dbReference>
<reference evidence="5 6" key="1">
    <citation type="submission" date="2018-09" db="EMBL/GenBank/DDBJ databases">
        <title>Arachidicoccus sp. nov., a bacterium isolated from soil.</title>
        <authorList>
            <person name="Weon H.-Y."/>
            <person name="Kwon S.-W."/>
            <person name="Lee S.A."/>
        </authorList>
    </citation>
    <scope>NUCLEOTIDE SEQUENCE [LARGE SCALE GENOMIC DNA]</scope>
    <source>
        <strain evidence="5 6">KIS59-12</strain>
    </source>
</reference>
<keyword evidence="6" id="KW-1185">Reference proteome</keyword>
<evidence type="ECO:0000256" key="2">
    <source>
        <dbReference type="ARBA" id="ARBA00023125"/>
    </source>
</evidence>
<sequence length="226" mass="26002">MLDIVDTSSLADKVEIILIKFFLDNNLKPGDAIPKEINLAESLGVSRTVIREALLRLRMTGLIESKKKRGAVLANPDLISLLQKTLYPTMMDENTLRDMFEMRLVMEIGMADLIFLRITPEDIKELTEIVKVEPAKADTFLFDIEQEIKFHGKLYEITGNNTLKRFQQMLLPVFKYVHESGILAKKIKGKRFVSHKGIVDIIKKGTPDDLRNAMRSHFENHFQRLF</sequence>
<dbReference type="Gene3D" id="1.20.120.530">
    <property type="entry name" value="GntR ligand-binding domain-like"/>
    <property type="match status" value="1"/>
</dbReference>
<dbReference type="Pfam" id="PF00392">
    <property type="entry name" value="GntR"/>
    <property type="match status" value="1"/>
</dbReference>
<dbReference type="OrthoDB" id="1040417at2"/>
<dbReference type="Gene3D" id="1.10.10.10">
    <property type="entry name" value="Winged helix-like DNA-binding domain superfamily/Winged helix DNA-binding domain"/>
    <property type="match status" value="1"/>
</dbReference>
<dbReference type="InterPro" id="IPR000524">
    <property type="entry name" value="Tscrpt_reg_HTH_GntR"/>
</dbReference>
<proteinExistence type="predicted"/>
<name>A0A386HTW3_9BACT</name>
<dbReference type="InterPro" id="IPR011711">
    <property type="entry name" value="GntR_C"/>
</dbReference>
<dbReference type="CDD" id="cd07377">
    <property type="entry name" value="WHTH_GntR"/>
    <property type="match status" value="1"/>
</dbReference>
<dbReference type="AlphaFoldDB" id="A0A386HTW3"/>
<dbReference type="GO" id="GO:0003677">
    <property type="term" value="F:DNA binding"/>
    <property type="evidence" value="ECO:0007669"/>
    <property type="project" value="UniProtKB-KW"/>
</dbReference>
<keyword evidence="1" id="KW-0805">Transcription regulation</keyword>
<protein>
    <submittedName>
        <fullName evidence="5">FadR family transcriptional regulator</fullName>
    </submittedName>
</protein>
<dbReference type="PANTHER" id="PTHR43537:SF5">
    <property type="entry name" value="UXU OPERON TRANSCRIPTIONAL REGULATOR"/>
    <property type="match status" value="1"/>
</dbReference>
<dbReference type="SMART" id="SM00345">
    <property type="entry name" value="HTH_GNTR"/>
    <property type="match status" value="1"/>
</dbReference>
<dbReference type="Pfam" id="PF07729">
    <property type="entry name" value="FCD"/>
    <property type="match status" value="1"/>
</dbReference>
<dbReference type="SMART" id="SM00895">
    <property type="entry name" value="FCD"/>
    <property type="match status" value="1"/>
</dbReference>
<dbReference type="GO" id="GO:0003700">
    <property type="term" value="F:DNA-binding transcription factor activity"/>
    <property type="evidence" value="ECO:0007669"/>
    <property type="project" value="InterPro"/>
</dbReference>
<keyword evidence="2" id="KW-0238">DNA-binding</keyword>
<dbReference type="InterPro" id="IPR008920">
    <property type="entry name" value="TF_FadR/GntR_C"/>
</dbReference>
<dbReference type="SUPFAM" id="SSF48008">
    <property type="entry name" value="GntR ligand-binding domain-like"/>
    <property type="match status" value="1"/>
</dbReference>
<dbReference type="KEGG" id="ark:D6B99_12665"/>
<accession>A0A386HTW3</accession>
<dbReference type="InterPro" id="IPR036388">
    <property type="entry name" value="WH-like_DNA-bd_sf"/>
</dbReference>
<dbReference type="EMBL" id="CP032489">
    <property type="protein sequence ID" value="AYD49428.1"/>
    <property type="molecule type" value="Genomic_DNA"/>
</dbReference>
<dbReference type="InterPro" id="IPR036390">
    <property type="entry name" value="WH_DNA-bd_sf"/>
</dbReference>
<evidence type="ECO:0000313" key="5">
    <source>
        <dbReference type="EMBL" id="AYD49428.1"/>
    </source>
</evidence>
<dbReference type="PANTHER" id="PTHR43537">
    <property type="entry name" value="TRANSCRIPTIONAL REGULATOR, GNTR FAMILY"/>
    <property type="match status" value="1"/>
</dbReference>
<organism evidence="5 6">
    <name type="scientific">Arachidicoccus soli</name>
    <dbReference type="NCBI Taxonomy" id="2341117"/>
    <lineage>
        <taxon>Bacteria</taxon>
        <taxon>Pseudomonadati</taxon>
        <taxon>Bacteroidota</taxon>
        <taxon>Chitinophagia</taxon>
        <taxon>Chitinophagales</taxon>
        <taxon>Chitinophagaceae</taxon>
        <taxon>Arachidicoccus</taxon>
    </lineage>
</organism>
<dbReference type="Proteomes" id="UP000266118">
    <property type="component" value="Chromosome"/>
</dbReference>
<gene>
    <name evidence="5" type="ORF">D6B99_12665</name>
</gene>
<evidence type="ECO:0000256" key="1">
    <source>
        <dbReference type="ARBA" id="ARBA00023015"/>
    </source>
</evidence>
<evidence type="ECO:0000259" key="4">
    <source>
        <dbReference type="PROSITE" id="PS50949"/>
    </source>
</evidence>
<keyword evidence="3" id="KW-0804">Transcription</keyword>
<feature type="domain" description="HTH gntR-type" evidence="4">
    <location>
        <begin position="8"/>
        <end position="76"/>
    </location>
</feature>
<dbReference type="SUPFAM" id="SSF46785">
    <property type="entry name" value="Winged helix' DNA-binding domain"/>
    <property type="match status" value="1"/>
</dbReference>
<dbReference type="PROSITE" id="PS50949">
    <property type="entry name" value="HTH_GNTR"/>
    <property type="match status" value="1"/>
</dbReference>
<evidence type="ECO:0000256" key="3">
    <source>
        <dbReference type="ARBA" id="ARBA00023163"/>
    </source>
</evidence>
<evidence type="ECO:0000313" key="6">
    <source>
        <dbReference type="Proteomes" id="UP000266118"/>
    </source>
</evidence>